<evidence type="ECO:0000313" key="3">
    <source>
        <dbReference type="Proteomes" id="UP000037251"/>
    </source>
</evidence>
<name>A0A0L8L184_9ACTN</name>
<keyword evidence="3" id="KW-1185">Reference proteome</keyword>
<accession>A0A0L8L184</accession>
<evidence type="ECO:0000256" key="1">
    <source>
        <dbReference type="SAM" id="MobiDB-lite"/>
    </source>
</evidence>
<sequence length="63" mass="6424">MRQGSGSAASGADIRIGYRPPSTAGGATGQDLPSGSVWDERRGVPVACGAHGKETRPSWGERA</sequence>
<dbReference type="EMBL" id="LGUS01000188">
    <property type="protein sequence ID" value="KOG32018.1"/>
    <property type="molecule type" value="Genomic_DNA"/>
</dbReference>
<protein>
    <submittedName>
        <fullName evidence="2">Uncharacterized protein</fullName>
    </submittedName>
</protein>
<gene>
    <name evidence="2" type="ORF">ADK37_28925</name>
</gene>
<dbReference type="STRING" id="67356.AQJ84_05480"/>
<comment type="caution">
    <text evidence="2">The sequence shown here is derived from an EMBL/GenBank/DDBJ whole genome shotgun (WGS) entry which is preliminary data.</text>
</comment>
<organism evidence="2 3">
    <name type="scientific">Streptomyces resistomycificus</name>
    <dbReference type="NCBI Taxonomy" id="67356"/>
    <lineage>
        <taxon>Bacteria</taxon>
        <taxon>Bacillati</taxon>
        <taxon>Actinomycetota</taxon>
        <taxon>Actinomycetes</taxon>
        <taxon>Kitasatosporales</taxon>
        <taxon>Streptomycetaceae</taxon>
        <taxon>Streptomyces</taxon>
        <taxon>Streptomyces aurantiacus group</taxon>
    </lineage>
</organism>
<dbReference type="AlphaFoldDB" id="A0A0L8L184"/>
<evidence type="ECO:0000313" key="2">
    <source>
        <dbReference type="EMBL" id="KOG32018.1"/>
    </source>
</evidence>
<proteinExistence type="predicted"/>
<dbReference type="PATRIC" id="fig|67356.5.peg.6175"/>
<reference evidence="3" key="1">
    <citation type="submission" date="2015-07" db="EMBL/GenBank/DDBJ databases">
        <authorList>
            <person name="Ju K.-S."/>
            <person name="Doroghazi J.R."/>
            <person name="Metcalf W.W."/>
        </authorList>
    </citation>
    <scope>NUCLEOTIDE SEQUENCE [LARGE SCALE GENOMIC DNA]</scope>
    <source>
        <strain evidence="3">NRRL 2290</strain>
    </source>
</reference>
<feature type="region of interest" description="Disordered" evidence="1">
    <location>
        <begin position="1"/>
        <end position="39"/>
    </location>
</feature>
<dbReference type="Proteomes" id="UP000037251">
    <property type="component" value="Unassembled WGS sequence"/>
</dbReference>